<evidence type="ECO:0000256" key="5">
    <source>
        <dbReference type="ARBA" id="ARBA00022840"/>
    </source>
</evidence>
<dbReference type="GO" id="GO:0005737">
    <property type="term" value="C:cytoplasm"/>
    <property type="evidence" value="ECO:0007669"/>
    <property type="project" value="UniProtKB-SubCell"/>
</dbReference>
<comment type="subunit">
    <text evidence="9">Homohexamer.</text>
</comment>
<comment type="catalytic activity">
    <reaction evidence="8 9">
        <text>(R)-4'-phosphopantetheine + ATP + H(+) = 3'-dephospho-CoA + diphosphate</text>
        <dbReference type="Rhea" id="RHEA:19801"/>
        <dbReference type="ChEBI" id="CHEBI:15378"/>
        <dbReference type="ChEBI" id="CHEBI:30616"/>
        <dbReference type="ChEBI" id="CHEBI:33019"/>
        <dbReference type="ChEBI" id="CHEBI:57328"/>
        <dbReference type="ChEBI" id="CHEBI:61723"/>
        <dbReference type="EC" id="2.7.7.3"/>
    </reaction>
</comment>
<dbReference type="PANTHER" id="PTHR21342">
    <property type="entry name" value="PHOSPHOPANTETHEINE ADENYLYLTRANSFERASE"/>
    <property type="match status" value="1"/>
</dbReference>
<accession>A0A4Q9KDA6</accession>
<feature type="binding site" evidence="9">
    <location>
        <position position="97"/>
    </location>
    <ligand>
        <name>ATP</name>
        <dbReference type="ChEBI" id="CHEBI:30616"/>
    </ligand>
</feature>
<keyword evidence="3 9" id="KW-0548">Nucleotidyltransferase</keyword>
<sequence length="164" mass="18015">MRAICPGSFDPVTHGHLDIVVRASRMFDEVLVAVGRNSAKNYLFSPDERAAMLADATSELPNVRVDLLDGLLVDYCREREIDVIVKGLRFAGDFEFELQMAQMNFALSGIETIMLPTAAKWAHLSSTMIREVAKLGGDVTQFVTPAVAERIRGKMATDNQGGRA</sequence>
<evidence type="ECO:0000259" key="10">
    <source>
        <dbReference type="Pfam" id="PF01467"/>
    </source>
</evidence>
<keyword evidence="2 9" id="KW-0808">Transferase</keyword>
<dbReference type="PRINTS" id="PR01020">
    <property type="entry name" value="LPSBIOSNTHSS"/>
</dbReference>
<name>A0A4Q9KDA6_9ACTN</name>
<feature type="binding site" evidence="9">
    <location>
        <position position="8"/>
    </location>
    <ligand>
        <name>substrate</name>
    </ligand>
</feature>
<dbReference type="Pfam" id="PF01467">
    <property type="entry name" value="CTP_transf_like"/>
    <property type="match status" value="1"/>
</dbReference>
<reference evidence="11 12" key="1">
    <citation type="submission" date="2019-01" db="EMBL/GenBank/DDBJ databases">
        <title>Lactibacter flavus gen. nov., sp. nov., a novel bacterium of the family Propionibacteriaceae isolated from raw milk and dairy products.</title>
        <authorList>
            <person name="Huptas C."/>
            <person name="Wenning M."/>
            <person name="Breitenwieser F."/>
            <person name="Doll E."/>
            <person name="Von Neubeck M."/>
            <person name="Busse H.-J."/>
            <person name="Scherer S."/>
        </authorList>
    </citation>
    <scope>NUCLEOTIDE SEQUENCE [LARGE SCALE GENOMIC DNA]</scope>
    <source>
        <strain evidence="11 12">KCTC 33808</strain>
    </source>
</reference>
<dbReference type="GO" id="GO:0015937">
    <property type="term" value="P:coenzyme A biosynthetic process"/>
    <property type="evidence" value="ECO:0007669"/>
    <property type="project" value="UniProtKB-UniRule"/>
</dbReference>
<dbReference type="InterPro" id="IPR004821">
    <property type="entry name" value="Cyt_trans-like"/>
</dbReference>
<dbReference type="NCBIfam" id="TIGR01510">
    <property type="entry name" value="coaD_prev_kdtB"/>
    <property type="match status" value="1"/>
</dbReference>
<evidence type="ECO:0000313" key="12">
    <source>
        <dbReference type="Proteomes" id="UP000292373"/>
    </source>
</evidence>
<dbReference type="NCBIfam" id="TIGR00125">
    <property type="entry name" value="cyt_tran_rel"/>
    <property type="match status" value="1"/>
</dbReference>
<dbReference type="SUPFAM" id="SSF52374">
    <property type="entry name" value="Nucleotidylyl transferase"/>
    <property type="match status" value="1"/>
</dbReference>
<proteinExistence type="inferred from homology"/>
<dbReference type="OrthoDB" id="9806661at2"/>
<evidence type="ECO:0000256" key="8">
    <source>
        <dbReference type="ARBA" id="ARBA00029346"/>
    </source>
</evidence>
<keyword evidence="1 9" id="KW-0963">Cytoplasm</keyword>
<feature type="binding site" evidence="9">
    <location>
        <position position="86"/>
    </location>
    <ligand>
        <name>substrate</name>
    </ligand>
</feature>
<comment type="function">
    <text evidence="9">Reversibly transfers an adenylyl group from ATP to 4'-phosphopantetheine, yielding dephospho-CoA (dPCoA) and pyrophosphate.</text>
</comment>
<dbReference type="GO" id="GO:0004595">
    <property type="term" value="F:pantetheine-phosphate adenylyltransferase activity"/>
    <property type="evidence" value="ECO:0007669"/>
    <property type="project" value="UniProtKB-UniRule"/>
</dbReference>
<dbReference type="PANTHER" id="PTHR21342:SF1">
    <property type="entry name" value="PHOSPHOPANTETHEINE ADENYLYLTRANSFERASE"/>
    <property type="match status" value="1"/>
</dbReference>
<evidence type="ECO:0000256" key="4">
    <source>
        <dbReference type="ARBA" id="ARBA00022741"/>
    </source>
</evidence>
<dbReference type="AlphaFoldDB" id="A0A4Q9KDA6"/>
<keyword evidence="6 9" id="KW-0460">Magnesium</keyword>
<comment type="subcellular location">
    <subcellularLocation>
        <location evidence="9">Cytoplasm</location>
    </subcellularLocation>
</comment>
<organism evidence="11 12">
    <name type="scientific">Propioniciclava sinopodophylli</name>
    <dbReference type="NCBI Taxonomy" id="1837344"/>
    <lineage>
        <taxon>Bacteria</taxon>
        <taxon>Bacillati</taxon>
        <taxon>Actinomycetota</taxon>
        <taxon>Actinomycetes</taxon>
        <taxon>Propionibacteriales</taxon>
        <taxon>Propionibacteriaceae</taxon>
        <taxon>Propioniciclava</taxon>
    </lineage>
</organism>
<feature type="binding site" evidence="9">
    <location>
        <begin position="121"/>
        <end position="127"/>
    </location>
    <ligand>
        <name>ATP</name>
        <dbReference type="ChEBI" id="CHEBI:30616"/>
    </ligand>
</feature>
<feature type="binding site" evidence="9">
    <location>
        <position position="40"/>
    </location>
    <ligand>
        <name>substrate</name>
    </ligand>
</feature>
<keyword evidence="12" id="KW-1185">Reference proteome</keyword>
<keyword evidence="7 9" id="KW-0173">Coenzyme A biosynthesis</keyword>
<gene>
    <name evidence="9" type="primary">coaD</name>
    <name evidence="11" type="ORF">ET989_09250</name>
</gene>
<dbReference type="CDD" id="cd02163">
    <property type="entry name" value="PPAT"/>
    <property type="match status" value="1"/>
</dbReference>
<feature type="binding site" evidence="9">
    <location>
        <begin position="87"/>
        <end position="89"/>
    </location>
    <ligand>
        <name>ATP</name>
        <dbReference type="ChEBI" id="CHEBI:30616"/>
    </ligand>
</feature>
<dbReference type="GO" id="GO:0005524">
    <property type="term" value="F:ATP binding"/>
    <property type="evidence" value="ECO:0007669"/>
    <property type="project" value="UniProtKB-KW"/>
</dbReference>
<dbReference type="UniPathway" id="UPA00241">
    <property type="reaction ID" value="UER00355"/>
</dbReference>
<dbReference type="EC" id="2.7.7.3" evidence="9"/>
<protein>
    <recommendedName>
        <fullName evidence="9">Phosphopantetheine adenylyltransferase</fullName>
        <ecNumber evidence="9">2.7.7.3</ecNumber>
    </recommendedName>
    <alternativeName>
        <fullName evidence="9">Dephospho-CoA pyrophosphorylase</fullName>
    </alternativeName>
    <alternativeName>
        <fullName evidence="9">Pantetheine-phosphate adenylyltransferase</fullName>
        <shortName evidence="9">PPAT</shortName>
    </alternativeName>
</protein>
<dbReference type="RefSeq" id="WP_131168251.1">
    <property type="nucleotide sequence ID" value="NZ_SDMQ01000008.1"/>
</dbReference>
<dbReference type="HAMAP" id="MF_00151">
    <property type="entry name" value="PPAT_bact"/>
    <property type="match status" value="1"/>
</dbReference>
<comment type="similarity">
    <text evidence="9">Belongs to the bacterial CoaD family.</text>
</comment>
<feature type="domain" description="Cytidyltransferase-like" evidence="10">
    <location>
        <begin position="4"/>
        <end position="131"/>
    </location>
</feature>
<feature type="binding site" evidence="9">
    <location>
        <position position="16"/>
    </location>
    <ligand>
        <name>ATP</name>
        <dbReference type="ChEBI" id="CHEBI:30616"/>
    </ligand>
</feature>
<evidence type="ECO:0000256" key="1">
    <source>
        <dbReference type="ARBA" id="ARBA00022490"/>
    </source>
</evidence>
<comment type="caution">
    <text evidence="11">The sequence shown here is derived from an EMBL/GenBank/DDBJ whole genome shotgun (WGS) entry which is preliminary data.</text>
</comment>
<evidence type="ECO:0000256" key="2">
    <source>
        <dbReference type="ARBA" id="ARBA00022679"/>
    </source>
</evidence>
<evidence type="ECO:0000256" key="9">
    <source>
        <dbReference type="HAMAP-Rule" id="MF_00151"/>
    </source>
</evidence>
<evidence type="ECO:0000256" key="3">
    <source>
        <dbReference type="ARBA" id="ARBA00022695"/>
    </source>
</evidence>
<dbReference type="Proteomes" id="UP000292373">
    <property type="component" value="Unassembled WGS sequence"/>
</dbReference>
<keyword evidence="4 9" id="KW-0547">Nucleotide-binding</keyword>
<evidence type="ECO:0000256" key="7">
    <source>
        <dbReference type="ARBA" id="ARBA00022993"/>
    </source>
</evidence>
<dbReference type="InterPro" id="IPR001980">
    <property type="entry name" value="PPAT"/>
</dbReference>
<feature type="binding site" evidence="9">
    <location>
        <position position="72"/>
    </location>
    <ligand>
        <name>substrate</name>
    </ligand>
</feature>
<comment type="pathway">
    <text evidence="9">Cofactor biosynthesis; coenzyme A biosynthesis; CoA from (R)-pantothenate: step 4/5.</text>
</comment>
<comment type="cofactor">
    <cofactor evidence="9">
        <name>Mg(2+)</name>
        <dbReference type="ChEBI" id="CHEBI:18420"/>
    </cofactor>
</comment>
<dbReference type="Gene3D" id="3.40.50.620">
    <property type="entry name" value="HUPs"/>
    <property type="match status" value="1"/>
</dbReference>
<keyword evidence="5 9" id="KW-0067">ATP-binding</keyword>
<evidence type="ECO:0000256" key="6">
    <source>
        <dbReference type="ARBA" id="ARBA00022842"/>
    </source>
</evidence>
<evidence type="ECO:0000313" key="11">
    <source>
        <dbReference type="EMBL" id="TBT84322.1"/>
    </source>
</evidence>
<feature type="binding site" evidence="9">
    <location>
        <begin position="8"/>
        <end position="9"/>
    </location>
    <ligand>
        <name>ATP</name>
        <dbReference type="ChEBI" id="CHEBI:30616"/>
    </ligand>
</feature>
<dbReference type="InterPro" id="IPR014729">
    <property type="entry name" value="Rossmann-like_a/b/a_fold"/>
</dbReference>
<feature type="site" description="Transition state stabilizer" evidence="9">
    <location>
        <position position="16"/>
    </location>
</feature>
<dbReference type="EMBL" id="SDMQ01000008">
    <property type="protein sequence ID" value="TBT84322.1"/>
    <property type="molecule type" value="Genomic_DNA"/>
</dbReference>